<feature type="non-terminal residue" evidence="2">
    <location>
        <position position="119"/>
    </location>
</feature>
<name>A0A382SKX5_9ZZZZ</name>
<keyword evidence="1" id="KW-1133">Transmembrane helix</keyword>
<evidence type="ECO:0000313" key="2">
    <source>
        <dbReference type="EMBL" id="SVD09848.1"/>
    </source>
</evidence>
<sequence>MISPRLFSLFVLVRGKGHLLILLYVLLLGSTVMESIGIALFYPLADMFQDTSRLDYYRDKLIAWIPALEILNRDQFLSYSLLGVGALFIFKNVFLVLAGYGNIRVVTHLYCSWMNRIFK</sequence>
<keyword evidence="1" id="KW-0472">Membrane</keyword>
<dbReference type="EMBL" id="UINC01129452">
    <property type="protein sequence ID" value="SVD09848.1"/>
    <property type="molecule type" value="Genomic_DNA"/>
</dbReference>
<proteinExistence type="predicted"/>
<accession>A0A382SKX5</accession>
<dbReference type="AlphaFoldDB" id="A0A382SKX5"/>
<feature type="transmembrane region" description="Helical" evidence="1">
    <location>
        <begin position="21"/>
        <end position="45"/>
    </location>
</feature>
<reference evidence="2" key="1">
    <citation type="submission" date="2018-05" db="EMBL/GenBank/DDBJ databases">
        <authorList>
            <person name="Lanie J.A."/>
            <person name="Ng W.-L."/>
            <person name="Kazmierczak K.M."/>
            <person name="Andrzejewski T.M."/>
            <person name="Davidsen T.M."/>
            <person name="Wayne K.J."/>
            <person name="Tettelin H."/>
            <person name="Glass J.I."/>
            <person name="Rusch D."/>
            <person name="Podicherti R."/>
            <person name="Tsui H.-C.T."/>
            <person name="Winkler M.E."/>
        </authorList>
    </citation>
    <scope>NUCLEOTIDE SEQUENCE</scope>
</reference>
<protein>
    <submittedName>
        <fullName evidence="2">Uncharacterized protein</fullName>
    </submittedName>
</protein>
<organism evidence="2">
    <name type="scientific">marine metagenome</name>
    <dbReference type="NCBI Taxonomy" id="408172"/>
    <lineage>
        <taxon>unclassified sequences</taxon>
        <taxon>metagenomes</taxon>
        <taxon>ecological metagenomes</taxon>
    </lineage>
</organism>
<keyword evidence="1" id="KW-0812">Transmembrane</keyword>
<feature type="transmembrane region" description="Helical" evidence="1">
    <location>
        <begin position="76"/>
        <end position="100"/>
    </location>
</feature>
<gene>
    <name evidence="2" type="ORF">METZ01_LOCUS362702</name>
</gene>
<evidence type="ECO:0000256" key="1">
    <source>
        <dbReference type="SAM" id="Phobius"/>
    </source>
</evidence>